<evidence type="ECO:0000313" key="3">
    <source>
        <dbReference type="Proteomes" id="UP000001822"/>
    </source>
</evidence>
<reference evidence="2 3" key="1">
    <citation type="journal article" date="2007" name="Appl. Environ. Microbiol.">
        <title>Genome sequence of the cellulolytic gliding bacterium Cytophaga hutchinsonii.</title>
        <authorList>
            <person name="Xie G."/>
            <person name="Bruce D.C."/>
            <person name="Challacombe J.F."/>
            <person name="Chertkov O."/>
            <person name="Detter J.C."/>
            <person name="Gilna P."/>
            <person name="Han C.S."/>
            <person name="Lucas S."/>
            <person name="Misra M."/>
            <person name="Myers G.L."/>
            <person name="Richardson P."/>
            <person name="Tapia R."/>
            <person name="Thayer N."/>
            <person name="Thompson L.S."/>
            <person name="Brettin T.S."/>
            <person name="Henrissat B."/>
            <person name="Wilson D.B."/>
            <person name="McBride M.J."/>
        </authorList>
    </citation>
    <scope>NUCLEOTIDE SEQUENCE [LARGE SCALE GENOMIC DNA]</scope>
    <source>
        <strain evidence="3">ATCC 33406 / DSM 1761 / CIP 103989 / NBRC 15051 / NCIMB 9469 / D465</strain>
    </source>
</reference>
<organism evidence="2 3">
    <name type="scientific">Cytophaga hutchinsonii (strain ATCC 33406 / DSM 1761 / CIP 103989 / NBRC 15051 / NCIMB 9469 / D465)</name>
    <dbReference type="NCBI Taxonomy" id="269798"/>
    <lineage>
        <taxon>Bacteria</taxon>
        <taxon>Pseudomonadati</taxon>
        <taxon>Bacteroidota</taxon>
        <taxon>Cytophagia</taxon>
        <taxon>Cytophagales</taxon>
        <taxon>Cytophagaceae</taxon>
        <taxon>Cytophaga</taxon>
    </lineage>
</organism>
<dbReference type="Proteomes" id="UP000001822">
    <property type="component" value="Chromosome"/>
</dbReference>
<name>A0A6N4SWL3_CYTH3</name>
<dbReference type="KEGG" id="chu:CHU_3496"/>
<protein>
    <submittedName>
        <fullName evidence="2">Uncharacterized protein</fullName>
    </submittedName>
</protein>
<accession>A0A6N4SWL3</accession>
<feature type="region of interest" description="Disordered" evidence="1">
    <location>
        <begin position="131"/>
        <end position="163"/>
    </location>
</feature>
<feature type="compositionally biased region" description="Polar residues" evidence="1">
    <location>
        <begin position="152"/>
        <end position="163"/>
    </location>
</feature>
<dbReference type="AlphaFoldDB" id="A0A6N4SWL3"/>
<proteinExistence type="predicted"/>
<gene>
    <name evidence="2" type="ordered locus">CHU_3496</name>
</gene>
<dbReference type="EMBL" id="CP000383">
    <property type="protein sequence ID" value="ABG60729.1"/>
    <property type="molecule type" value="Genomic_DNA"/>
</dbReference>
<evidence type="ECO:0000256" key="1">
    <source>
        <dbReference type="SAM" id="MobiDB-lite"/>
    </source>
</evidence>
<keyword evidence="3" id="KW-1185">Reference proteome</keyword>
<evidence type="ECO:0000313" key="2">
    <source>
        <dbReference type="EMBL" id="ABG60729.1"/>
    </source>
</evidence>
<sequence length="163" mass="19223">MRVKLVFPFDKKYMEFEDLDLNKDWKRLMYFFIRTTGKKPTTNTLLFLIGVNELGKGKKTFSKEEKQDLMHIATCKLLSLSGYYEWEGLDSDGWPHYKAVKPVPKLSLEEQEDLLKLHMIEYFEEHIHDEREREKTAKNVSHLKPIIKPKPSSETDGQNSLSE</sequence>